<dbReference type="InterPro" id="IPR016130">
    <property type="entry name" value="Tyr_Pase_AS"/>
</dbReference>
<dbReference type="EMBL" id="JACIEC010000001">
    <property type="protein sequence ID" value="MBB4141615.1"/>
    <property type="molecule type" value="Genomic_DNA"/>
</dbReference>
<keyword evidence="1" id="KW-0812">Transmembrane</keyword>
<protein>
    <submittedName>
        <fullName evidence="3">Protein tyrosine/serine phosphatase</fullName>
    </submittedName>
</protein>
<dbReference type="InterPro" id="IPR026893">
    <property type="entry name" value="Tyr/Ser_Pase_IphP-type"/>
</dbReference>
<organism evidence="3 4">
    <name type="scientific">Rhizobium rhizoryzae</name>
    <dbReference type="NCBI Taxonomy" id="451876"/>
    <lineage>
        <taxon>Bacteria</taxon>
        <taxon>Pseudomonadati</taxon>
        <taxon>Pseudomonadota</taxon>
        <taxon>Alphaproteobacteria</taxon>
        <taxon>Hyphomicrobiales</taxon>
        <taxon>Rhizobiaceae</taxon>
        <taxon>Rhizobium/Agrobacterium group</taxon>
        <taxon>Rhizobium</taxon>
    </lineage>
</organism>
<dbReference type="GO" id="GO:0004721">
    <property type="term" value="F:phosphoprotein phosphatase activity"/>
    <property type="evidence" value="ECO:0007669"/>
    <property type="project" value="InterPro"/>
</dbReference>
<dbReference type="SUPFAM" id="SSF52799">
    <property type="entry name" value="(Phosphotyrosine protein) phosphatases II"/>
    <property type="match status" value="1"/>
</dbReference>
<dbReference type="Pfam" id="PF13350">
    <property type="entry name" value="Y_phosphatase3"/>
    <property type="match status" value="1"/>
</dbReference>
<dbReference type="Proteomes" id="UP000519897">
    <property type="component" value="Unassembled WGS sequence"/>
</dbReference>
<accession>A0A7W6PQE8</accession>
<proteinExistence type="predicted"/>
<sequence>MVIISIAKKVTLVVGAAVLGLGVYLGYLQLVGNFHEVLPGKFYRSAQLSPEDLGKYIDEYKIKSVINLRGGNPNAAWYRAEEAMATEHGAKELNFEMSARKPLGLDRTFQLLELMRSAEGPVLVHCRSGADRTGFATVLYLQQIAGVDEETAEWQLSPLFGHLNLPFLKEYAMDDTWEAFEKVIGLHS</sequence>
<comment type="caution">
    <text evidence="3">The sequence shown here is derived from an EMBL/GenBank/DDBJ whole genome shotgun (WGS) entry which is preliminary data.</text>
</comment>
<dbReference type="CDD" id="cd14529">
    <property type="entry name" value="TpbA-like"/>
    <property type="match status" value="1"/>
</dbReference>
<feature type="transmembrane region" description="Helical" evidence="1">
    <location>
        <begin position="12"/>
        <end position="30"/>
    </location>
</feature>
<keyword evidence="4" id="KW-1185">Reference proteome</keyword>
<evidence type="ECO:0000313" key="4">
    <source>
        <dbReference type="Proteomes" id="UP000519897"/>
    </source>
</evidence>
<dbReference type="RefSeq" id="WP_165135169.1">
    <property type="nucleotide sequence ID" value="NZ_CP049250.1"/>
</dbReference>
<dbReference type="PROSITE" id="PS50056">
    <property type="entry name" value="TYR_PHOSPHATASE_2"/>
    <property type="match status" value="1"/>
</dbReference>
<gene>
    <name evidence="3" type="ORF">GGQ72_000114</name>
</gene>
<evidence type="ECO:0000313" key="3">
    <source>
        <dbReference type="EMBL" id="MBB4141615.1"/>
    </source>
</evidence>
<evidence type="ECO:0000256" key="1">
    <source>
        <dbReference type="SAM" id="Phobius"/>
    </source>
</evidence>
<dbReference type="Gene3D" id="3.90.190.10">
    <property type="entry name" value="Protein tyrosine phosphatase superfamily"/>
    <property type="match status" value="1"/>
</dbReference>
<name>A0A7W6PQE8_9HYPH</name>
<dbReference type="PROSITE" id="PS00383">
    <property type="entry name" value="TYR_PHOSPHATASE_1"/>
    <property type="match status" value="1"/>
</dbReference>
<keyword evidence="1" id="KW-1133">Transmembrane helix</keyword>
<dbReference type="InterPro" id="IPR029021">
    <property type="entry name" value="Prot-tyrosine_phosphatase-like"/>
</dbReference>
<evidence type="ECO:0000259" key="2">
    <source>
        <dbReference type="PROSITE" id="PS50056"/>
    </source>
</evidence>
<dbReference type="InterPro" id="IPR000387">
    <property type="entry name" value="Tyr_Pase_dom"/>
</dbReference>
<reference evidence="3 4" key="1">
    <citation type="submission" date="2020-08" db="EMBL/GenBank/DDBJ databases">
        <title>Genomic Encyclopedia of Type Strains, Phase IV (KMG-IV): sequencing the most valuable type-strain genomes for metagenomic binning, comparative biology and taxonomic classification.</title>
        <authorList>
            <person name="Goeker M."/>
        </authorList>
    </citation>
    <scope>NUCLEOTIDE SEQUENCE [LARGE SCALE GENOMIC DNA]</scope>
    <source>
        <strain evidence="3 4">DSM 29514</strain>
    </source>
</reference>
<feature type="domain" description="Tyrosine specific protein phosphatases" evidence="2">
    <location>
        <begin position="109"/>
        <end position="141"/>
    </location>
</feature>
<dbReference type="AlphaFoldDB" id="A0A7W6PQE8"/>
<keyword evidence="1" id="KW-0472">Membrane</keyword>